<comment type="caution">
    <text evidence="2">The sequence shown here is derived from an EMBL/GenBank/DDBJ whole genome shotgun (WGS) entry which is preliminary data.</text>
</comment>
<dbReference type="Proteomes" id="UP001595844">
    <property type="component" value="Unassembled WGS sequence"/>
</dbReference>
<sequence>MDWFTRHRSPVPVAWNVTMVLASVATALCCARKIWADITVFDDDEFWLTAGLLLAIPVAVWLVSVIVAGLRYVGWWRLGLLVPALLAITVALAEHSVPGRIGWLMTRSDMNQAAAACDALESGRSVRGYNGETIGLYKFHHIESEPGKECEFYLSRHYPGVRSGFIYLPNGKDLVSDIDNKYVRLDNSWYYLRG</sequence>
<name>A0ABV8VFM5_9NOCA</name>
<organism evidence="2 3">
    <name type="scientific">Nocardia halotolerans</name>
    <dbReference type="NCBI Taxonomy" id="1755878"/>
    <lineage>
        <taxon>Bacteria</taxon>
        <taxon>Bacillati</taxon>
        <taxon>Actinomycetota</taxon>
        <taxon>Actinomycetes</taxon>
        <taxon>Mycobacteriales</taxon>
        <taxon>Nocardiaceae</taxon>
        <taxon>Nocardia</taxon>
    </lineage>
</organism>
<proteinExistence type="predicted"/>
<keyword evidence="1" id="KW-0472">Membrane</keyword>
<keyword evidence="3" id="KW-1185">Reference proteome</keyword>
<protein>
    <submittedName>
        <fullName evidence="2">Uncharacterized protein</fullName>
    </submittedName>
</protein>
<evidence type="ECO:0000313" key="3">
    <source>
        <dbReference type="Proteomes" id="UP001595844"/>
    </source>
</evidence>
<dbReference type="RefSeq" id="WP_378557558.1">
    <property type="nucleotide sequence ID" value="NZ_JBHSDL010000006.1"/>
</dbReference>
<evidence type="ECO:0000313" key="2">
    <source>
        <dbReference type="EMBL" id="MFC4373855.1"/>
    </source>
</evidence>
<accession>A0ABV8VFM5</accession>
<keyword evidence="1" id="KW-1133">Transmembrane helix</keyword>
<gene>
    <name evidence="2" type="ORF">ACFO5K_07035</name>
</gene>
<feature type="transmembrane region" description="Helical" evidence="1">
    <location>
        <begin position="46"/>
        <end position="68"/>
    </location>
</feature>
<dbReference type="EMBL" id="JBHSDL010000006">
    <property type="protein sequence ID" value="MFC4373855.1"/>
    <property type="molecule type" value="Genomic_DNA"/>
</dbReference>
<evidence type="ECO:0000256" key="1">
    <source>
        <dbReference type="SAM" id="Phobius"/>
    </source>
</evidence>
<reference evidence="3" key="1">
    <citation type="journal article" date="2019" name="Int. J. Syst. Evol. Microbiol.">
        <title>The Global Catalogue of Microorganisms (GCM) 10K type strain sequencing project: providing services to taxonomists for standard genome sequencing and annotation.</title>
        <authorList>
            <consortium name="The Broad Institute Genomics Platform"/>
            <consortium name="The Broad Institute Genome Sequencing Center for Infectious Disease"/>
            <person name="Wu L."/>
            <person name="Ma J."/>
        </authorList>
    </citation>
    <scope>NUCLEOTIDE SEQUENCE [LARGE SCALE GENOMIC DNA]</scope>
    <source>
        <strain evidence="3">IBRC-M 10490</strain>
    </source>
</reference>
<feature type="transmembrane region" description="Helical" evidence="1">
    <location>
        <begin position="75"/>
        <end position="93"/>
    </location>
</feature>
<keyword evidence="1" id="KW-0812">Transmembrane</keyword>